<dbReference type="PaxDb" id="29760-VIT_03s0017g00780.t01"/>
<reference evidence="2" key="1">
    <citation type="journal article" date="2007" name="Nature">
        <title>The grapevine genome sequence suggests ancestral hexaploidization in major angiosperm phyla.</title>
        <authorList>
            <consortium name="The French-Italian Public Consortium for Grapevine Genome Characterization."/>
            <person name="Jaillon O."/>
            <person name="Aury J.-M."/>
            <person name="Noel B."/>
            <person name="Policriti A."/>
            <person name="Clepet C."/>
            <person name="Casagrande A."/>
            <person name="Choisne N."/>
            <person name="Aubourg S."/>
            <person name="Vitulo N."/>
            <person name="Jubin C."/>
            <person name="Vezzi A."/>
            <person name="Legeai F."/>
            <person name="Hugueney P."/>
            <person name="Dasilva C."/>
            <person name="Horner D."/>
            <person name="Mica E."/>
            <person name="Jublot D."/>
            <person name="Poulain J."/>
            <person name="Bruyere C."/>
            <person name="Billault A."/>
            <person name="Segurens B."/>
            <person name="Gouyvenoux M."/>
            <person name="Ugarte E."/>
            <person name="Cattonaro F."/>
            <person name="Anthouard V."/>
            <person name="Vico V."/>
            <person name="Del Fabbro C."/>
            <person name="Alaux M."/>
            <person name="Di Gaspero G."/>
            <person name="Dumas V."/>
            <person name="Felice N."/>
            <person name="Paillard S."/>
            <person name="Juman I."/>
            <person name="Moroldo M."/>
            <person name="Scalabrin S."/>
            <person name="Canaguier A."/>
            <person name="Le Clainche I."/>
            <person name="Malacrida G."/>
            <person name="Durand E."/>
            <person name="Pesole G."/>
            <person name="Laucou V."/>
            <person name="Chatelet P."/>
            <person name="Merdinoglu D."/>
            <person name="Delledonne M."/>
            <person name="Pezzotti M."/>
            <person name="Lecharny A."/>
            <person name="Scarpelli C."/>
            <person name="Artiguenave F."/>
            <person name="Pe M.E."/>
            <person name="Valle G."/>
            <person name="Morgante M."/>
            <person name="Caboche M."/>
            <person name="Adam-Blondon A.-F."/>
            <person name="Weissenbach J."/>
            <person name="Quetier F."/>
            <person name="Wincker P."/>
        </authorList>
    </citation>
    <scope>NUCLEOTIDE SEQUENCE [LARGE SCALE GENOMIC DNA]</scope>
    <source>
        <strain evidence="2">cv. Pinot noir / PN40024</strain>
    </source>
</reference>
<organism evidence="1 2">
    <name type="scientific">Vitis vinifera</name>
    <name type="common">Grape</name>
    <dbReference type="NCBI Taxonomy" id="29760"/>
    <lineage>
        <taxon>Eukaryota</taxon>
        <taxon>Viridiplantae</taxon>
        <taxon>Streptophyta</taxon>
        <taxon>Embryophyta</taxon>
        <taxon>Tracheophyta</taxon>
        <taxon>Spermatophyta</taxon>
        <taxon>Magnoliopsida</taxon>
        <taxon>eudicotyledons</taxon>
        <taxon>Gunneridae</taxon>
        <taxon>Pentapetalae</taxon>
        <taxon>rosids</taxon>
        <taxon>Vitales</taxon>
        <taxon>Vitaceae</taxon>
        <taxon>Viteae</taxon>
        <taxon>Vitis</taxon>
    </lineage>
</organism>
<proteinExistence type="predicted"/>
<evidence type="ECO:0000313" key="1">
    <source>
        <dbReference type="EMBL" id="CBI34038.3"/>
    </source>
</evidence>
<dbReference type="EMBL" id="FN596248">
    <property type="protein sequence ID" value="CBI34038.3"/>
    <property type="molecule type" value="Genomic_DNA"/>
</dbReference>
<dbReference type="Proteomes" id="UP000009183">
    <property type="component" value="Chromosome 3"/>
</dbReference>
<gene>
    <name evidence="1" type="ordered locus">VIT_03s0017g00780</name>
</gene>
<evidence type="ECO:0000313" key="2">
    <source>
        <dbReference type="Proteomes" id="UP000009183"/>
    </source>
</evidence>
<keyword evidence="2" id="KW-1185">Reference proteome</keyword>
<sequence>MAGQIPVLSLSLKRNRRTPLHKQGRFIRSALALPPQLVEIHNRGVEMLETQCSYSRK</sequence>
<dbReference type="InParanoid" id="D7TU64"/>
<name>D7TU64_VITVI</name>
<accession>D7TU64</accession>
<dbReference type="AlphaFoldDB" id="D7TU64"/>
<dbReference type="HOGENOM" id="CLU_3000334_0_0_1"/>
<protein>
    <submittedName>
        <fullName evidence="1">Uncharacterized protein</fullName>
    </submittedName>
</protein>